<name>A0A6A4I0E7_9AGAR</name>
<dbReference type="OrthoDB" id="2916966at2759"/>
<dbReference type="Proteomes" id="UP000799118">
    <property type="component" value="Unassembled WGS sequence"/>
</dbReference>
<proteinExistence type="predicted"/>
<gene>
    <name evidence="2" type="ORF">BT96DRAFT_990150</name>
</gene>
<evidence type="ECO:0000256" key="1">
    <source>
        <dbReference type="SAM" id="MobiDB-lite"/>
    </source>
</evidence>
<evidence type="ECO:0000313" key="3">
    <source>
        <dbReference type="Proteomes" id="UP000799118"/>
    </source>
</evidence>
<protein>
    <submittedName>
        <fullName evidence="2">Uncharacterized protein</fullName>
    </submittedName>
</protein>
<feature type="region of interest" description="Disordered" evidence="1">
    <location>
        <begin position="1"/>
        <end position="21"/>
    </location>
</feature>
<accession>A0A6A4I0E7</accession>
<dbReference type="EMBL" id="ML769424">
    <property type="protein sequence ID" value="KAE9403483.1"/>
    <property type="molecule type" value="Genomic_DNA"/>
</dbReference>
<reference evidence="2" key="1">
    <citation type="journal article" date="2019" name="Environ. Microbiol.">
        <title>Fungal ecological strategies reflected in gene transcription - a case study of two litter decomposers.</title>
        <authorList>
            <person name="Barbi F."/>
            <person name="Kohler A."/>
            <person name="Barry K."/>
            <person name="Baskaran P."/>
            <person name="Daum C."/>
            <person name="Fauchery L."/>
            <person name="Ihrmark K."/>
            <person name="Kuo A."/>
            <person name="LaButti K."/>
            <person name="Lipzen A."/>
            <person name="Morin E."/>
            <person name="Grigoriev I.V."/>
            <person name="Henrissat B."/>
            <person name="Lindahl B."/>
            <person name="Martin F."/>
        </authorList>
    </citation>
    <scope>NUCLEOTIDE SEQUENCE</scope>
    <source>
        <strain evidence="2">JB14</strain>
    </source>
</reference>
<evidence type="ECO:0000313" key="2">
    <source>
        <dbReference type="EMBL" id="KAE9403483.1"/>
    </source>
</evidence>
<sequence length="509" mass="56531">MATHLGELASSSPTSTPKLSTSASSEFINWVSSVCPEFPYLEERLGYHSSPSQEQWGVDLKDDVALLRDVFGVYPASPFTLLQSRISTLNRHITFAVDFNVFNIFLLSSPVAASVASTPVISLPAAPSSTFKCARKGCSLKSNLQHCTTGLCTKDCQARPDLNCLYHHRQVKKQGRNCTVPALSMLPLVGPIELSSAALSSSVSSSGNVKILPAVQVSKEMDPAMAAIFVQRRKKQDESWAQEERQRQLKMDQKRSTLVYFWHKHLEGLSADGDIDVWSHKRHCWSSDVVNQYFKIDEGPLLLWLPGVIKLVDFTQHVEAGIQRGSSDCKSLKHSNRDRMDMIDPSLLKRPCTPVAVTRCHTVTAPVDYLTLSPDLDNDSQYFAEPNLRNNERYLQAADDGIIDDPVTALAKTLDHYSYVPSAKVKSCVASCTAPVLSAKVTSRVASCAAPTSLPSVPNLLSERRRELHHQHKVFVDDNGRGKWPTGMIVRDMIDGFAFVKLAYWRDRE</sequence>
<organism evidence="2 3">
    <name type="scientific">Gymnopus androsaceus JB14</name>
    <dbReference type="NCBI Taxonomy" id="1447944"/>
    <lineage>
        <taxon>Eukaryota</taxon>
        <taxon>Fungi</taxon>
        <taxon>Dikarya</taxon>
        <taxon>Basidiomycota</taxon>
        <taxon>Agaricomycotina</taxon>
        <taxon>Agaricomycetes</taxon>
        <taxon>Agaricomycetidae</taxon>
        <taxon>Agaricales</taxon>
        <taxon>Marasmiineae</taxon>
        <taxon>Omphalotaceae</taxon>
        <taxon>Gymnopus</taxon>
    </lineage>
</organism>
<keyword evidence="3" id="KW-1185">Reference proteome</keyword>
<feature type="compositionally biased region" description="Low complexity" evidence="1">
    <location>
        <begin position="8"/>
        <end position="21"/>
    </location>
</feature>
<dbReference type="AlphaFoldDB" id="A0A6A4I0E7"/>